<name>A0A397JLL8_9GLOM</name>
<evidence type="ECO:0000313" key="2">
    <source>
        <dbReference type="EMBL" id="RHZ89255.1"/>
    </source>
</evidence>
<comment type="caution">
    <text evidence="2">The sequence shown here is derived from an EMBL/GenBank/DDBJ whole genome shotgun (WGS) entry which is preliminary data.</text>
</comment>
<evidence type="ECO:0000256" key="1">
    <source>
        <dbReference type="SAM" id="MobiDB-lite"/>
    </source>
</evidence>
<sequence>MHISAINRIPIFVHLTNEVKSESSDSSSGRGNKEGREAEAEEGRKAEAEEGRKAEAEEGREAEVEEGREEEAREYEE</sequence>
<reference evidence="2 3" key="1">
    <citation type="submission" date="2018-08" db="EMBL/GenBank/DDBJ databases">
        <title>Genome and evolution of the arbuscular mycorrhizal fungus Diversispora epigaea (formerly Glomus versiforme) and its bacterial endosymbionts.</title>
        <authorList>
            <person name="Sun X."/>
            <person name="Fei Z."/>
            <person name="Harrison M."/>
        </authorList>
    </citation>
    <scope>NUCLEOTIDE SEQUENCE [LARGE SCALE GENOMIC DNA]</scope>
    <source>
        <strain evidence="2 3">IT104</strain>
    </source>
</reference>
<keyword evidence="3" id="KW-1185">Reference proteome</keyword>
<gene>
    <name evidence="2" type="ORF">Glove_16g212</name>
</gene>
<organism evidence="2 3">
    <name type="scientific">Diversispora epigaea</name>
    <dbReference type="NCBI Taxonomy" id="1348612"/>
    <lineage>
        <taxon>Eukaryota</taxon>
        <taxon>Fungi</taxon>
        <taxon>Fungi incertae sedis</taxon>
        <taxon>Mucoromycota</taxon>
        <taxon>Glomeromycotina</taxon>
        <taxon>Glomeromycetes</taxon>
        <taxon>Diversisporales</taxon>
        <taxon>Diversisporaceae</taxon>
        <taxon>Diversispora</taxon>
    </lineage>
</organism>
<dbReference type="Proteomes" id="UP000266861">
    <property type="component" value="Unassembled WGS sequence"/>
</dbReference>
<evidence type="ECO:0000313" key="3">
    <source>
        <dbReference type="Proteomes" id="UP000266861"/>
    </source>
</evidence>
<feature type="compositionally biased region" description="Acidic residues" evidence="1">
    <location>
        <begin position="63"/>
        <end position="77"/>
    </location>
</feature>
<dbReference type="AlphaFoldDB" id="A0A397JLL8"/>
<proteinExistence type="predicted"/>
<feature type="compositionally biased region" description="Basic and acidic residues" evidence="1">
    <location>
        <begin position="31"/>
        <end position="62"/>
    </location>
</feature>
<accession>A0A397JLL8</accession>
<dbReference type="EMBL" id="PQFF01000014">
    <property type="protein sequence ID" value="RHZ89255.1"/>
    <property type="molecule type" value="Genomic_DNA"/>
</dbReference>
<feature type="region of interest" description="Disordered" evidence="1">
    <location>
        <begin position="16"/>
        <end position="77"/>
    </location>
</feature>
<protein>
    <submittedName>
        <fullName evidence="2">Uncharacterized protein</fullName>
    </submittedName>
</protein>